<evidence type="ECO:0000313" key="1">
    <source>
        <dbReference type="EMBL" id="KAJ8664314.1"/>
    </source>
</evidence>
<dbReference type="Proteomes" id="UP001239111">
    <property type="component" value="Chromosome 4"/>
</dbReference>
<accession>A0ACC2MZT0</accession>
<organism evidence="1 2">
    <name type="scientific">Eretmocerus hayati</name>
    <dbReference type="NCBI Taxonomy" id="131215"/>
    <lineage>
        <taxon>Eukaryota</taxon>
        <taxon>Metazoa</taxon>
        <taxon>Ecdysozoa</taxon>
        <taxon>Arthropoda</taxon>
        <taxon>Hexapoda</taxon>
        <taxon>Insecta</taxon>
        <taxon>Pterygota</taxon>
        <taxon>Neoptera</taxon>
        <taxon>Endopterygota</taxon>
        <taxon>Hymenoptera</taxon>
        <taxon>Apocrita</taxon>
        <taxon>Proctotrupomorpha</taxon>
        <taxon>Chalcidoidea</taxon>
        <taxon>Aphelinidae</taxon>
        <taxon>Aphelininae</taxon>
        <taxon>Eretmocerus</taxon>
    </lineage>
</organism>
<name>A0ACC2MZT0_9HYME</name>
<dbReference type="EMBL" id="CM056744">
    <property type="protein sequence ID" value="KAJ8664314.1"/>
    <property type="molecule type" value="Genomic_DNA"/>
</dbReference>
<evidence type="ECO:0000313" key="2">
    <source>
        <dbReference type="Proteomes" id="UP001239111"/>
    </source>
</evidence>
<comment type="caution">
    <text evidence="1">The sequence shown here is derived from an EMBL/GenBank/DDBJ whole genome shotgun (WGS) entry which is preliminary data.</text>
</comment>
<proteinExistence type="predicted"/>
<sequence>MSETSASRVRKHRFLNRVFGPGEDVHPDFQILEDIPEEELPLQQNSPVNNQVEDPTCCDRNVNDGSDSSANDEGPVDELNRLNYSDQHGELQINDGLSTESNIESGEHDEVPSDIESGERNENGSDVEFGHHNPLDAQNPRSGDESQSSDAQNSRSGNESDPSDAQNSRSEDESHSSAESVDEDPEIPQIRQWSLDSRIPDKHLSPLLCILRQRLLPQLPKTAKTFLGTTKAVYEIEIMMDSKNCDGEFAYFGIEEWLKAYINVNLHPDFIIHLDFNIDGLKLHKSSPLSMWAHFCKVFSVSDVYKPFPVSVFYGKGKPKRFHDFFRKFIIEINHLSENGIQIGGQQFSVQIRRFICDTQARDAIKNVQGHTSSCGCGRCKVVGRRVHGVLVFLDLDCEERTPEGFRLFEDVSYHNGPSALLALEPNVDLIYQFILDIMHLIYLGVVDRMLSFLMKGAPNSPVIRLSAQQKTELDRRTLMIRKDIPYEFKRKMQSTNNFEAYHAVDYRFFLLYCCPVVFKKILNNEYYNHWNLLHVATRMLCGPRAVEEANQARDFMHQFVEESIVLYGEVFCTINVHGLSHVADDVERANCRADQLTAFPYENEYGKIKNILLSPHRTVAQYCRKVHLQRSTLQIPGLPEDLTIVKRTNRQGITEVKYHQLFFSTKHPNNTALLNNGRVVQIHKFSQIDDDTLVEISYHRIKKSIFTNLIDSATRNCYELLPQVGDPQRVVININQISGKFFKMSLNFAEGGRERIFVILLNHSEAN</sequence>
<gene>
    <name evidence="1" type="ORF">QAD02_005976</name>
</gene>
<protein>
    <submittedName>
        <fullName evidence="1">Uncharacterized protein</fullName>
    </submittedName>
</protein>
<reference evidence="1" key="1">
    <citation type="submission" date="2023-04" db="EMBL/GenBank/DDBJ databases">
        <title>A chromosome-level genome assembly of the parasitoid wasp Eretmocerus hayati.</title>
        <authorList>
            <person name="Zhong Y."/>
            <person name="Liu S."/>
            <person name="Liu Y."/>
        </authorList>
    </citation>
    <scope>NUCLEOTIDE SEQUENCE</scope>
    <source>
        <strain evidence="1">ZJU_SS_LIU_2023</strain>
    </source>
</reference>
<keyword evidence="2" id="KW-1185">Reference proteome</keyword>